<comment type="caution">
    <text evidence="1">The sequence shown here is derived from an EMBL/GenBank/DDBJ whole genome shotgun (WGS) entry which is preliminary data.</text>
</comment>
<keyword evidence="2" id="KW-1185">Reference proteome</keyword>
<dbReference type="AlphaFoldDB" id="A0A918Z1T6"/>
<gene>
    <name evidence="1" type="primary">rpfE</name>
    <name evidence="1" type="ORF">GCM10007167_15230</name>
</gene>
<reference evidence="1" key="1">
    <citation type="journal article" date="2014" name="Int. J. Syst. Evol. Microbiol.">
        <title>Complete genome sequence of Corynebacterium casei LMG S-19264T (=DSM 44701T), isolated from a smear-ripened cheese.</title>
        <authorList>
            <consortium name="US DOE Joint Genome Institute (JGI-PGF)"/>
            <person name="Walter F."/>
            <person name="Albersmeier A."/>
            <person name="Kalinowski J."/>
            <person name="Ruckert C."/>
        </authorList>
    </citation>
    <scope>NUCLEOTIDE SEQUENCE</scope>
    <source>
        <strain evidence="1">KCTC 32020</strain>
    </source>
</reference>
<accession>A0A918Z1T6</accession>
<evidence type="ECO:0008006" key="3">
    <source>
        <dbReference type="Google" id="ProtNLM"/>
    </source>
</evidence>
<evidence type="ECO:0000313" key="2">
    <source>
        <dbReference type="Proteomes" id="UP000636453"/>
    </source>
</evidence>
<sequence>MRDTLLLPPRGRFAGVALPAPVARALGRARQATLDPPGAEAAAGVFEVLPRGWPAAAATRQRDCGDAAGSLWLRADPAHVRPDINGARLLGYGPALGLTAEDVDALLPALRPLFGDAGYALDAPTPTRWYLRLPAGARLPRFVAPETALGEDLFDHLPGADDTGPEARRWRALLSEAQVVLHNHPHNRRRLDSGRVAVNSLWFWGGGALPQTVRSAHAAIHTDDEVLDAFARLARTPVSPLPERWSAGSGGRLFDLRARRDAEALLRDWIAPLADSRMPAELRFADGAAFVLDPAQRWRFWRAPLSMLA</sequence>
<dbReference type="EMBL" id="BNCF01000007">
    <property type="protein sequence ID" value="GHE34085.1"/>
    <property type="molecule type" value="Genomic_DNA"/>
</dbReference>
<proteinExistence type="predicted"/>
<organism evidence="1 2">
    <name type="scientific">Vulcaniibacterium thermophilum</name>
    <dbReference type="NCBI Taxonomy" id="1169913"/>
    <lineage>
        <taxon>Bacteria</taxon>
        <taxon>Pseudomonadati</taxon>
        <taxon>Pseudomonadota</taxon>
        <taxon>Gammaproteobacteria</taxon>
        <taxon>Lysobacterales</taxon>
        <taxon>Lysobacteraceae</taxon>
        <taxon>Vulcaniibacterium</taxon>
    </lineage>
</organism>
<reference evidence="1" key="2">
    <citation type="submission" date="2020-09" db="EMBL/GenBank/DDBJ databases">
        <authorList>
            <person name="Sun Q."/>
            <person name="Kim S."/>
        </authorList>
    </citation>
    <scope>NUCLEOTIDE SEQUENCE</scope>
    <source>
        <strain evidence="1">KCTC 32020</strain>
    </source>
</reference>
<protein>
    <recommendedName>
        <fullName evidence="3">Phosphoglycerate mutase</fullName>
    </recommendedName>
</protein>
<name>A0A918Z1T6_9GAMM</name>
<evidence type="ECO:0000313" key="1">
    <source>
        <dbReference type="EMBL" id="GHE34085.1"/>
    </source>
</evidence>
<dbReference type="Proteomes" id="UP000636453">
    <property type="component" value="Unassembled WGS sequence"/>
</dbReference>